<dbReference type="AlphaFoldDB" id="A0A182UKB2"/>
<organism evidence="4 5">
    <name type="scientific">Anopheles melas</name>
    <dbReference type="NCBI Taxonomy" id="34690"/>
    <lineage>
        <taxon>Eukaryota</taxon>
        <taxon>Metazoa</taxon>
        <taxon>Ecdysozoa</taxon>
        <taxon>Arthropoda</taxon>
        <taxon>Hexapoda</taxon>
        <taxon>Insecta</taxon>
        <taxon>Pterygota</taxon>
        <taxon>Neoptera</taxon>
        <taxon>Endopterygota</taxon>
        <taxon>Diptera</taxon>
        <taxon>Nematocera</taxon>
        <taxon>Culicoidea</taxon>
        <taxon>Culicidae</taxon>
        <taxon>Anophelinae</taxon>
        <taxon>Anopheles</taxon>
    </lineage>
</organism>
<dbReference type="PANTHER" id="PTHR12236">
    <property type="entry name" value="STRUCTURAL CONTITUENT OF CUTICLE"/>
    <property type="match status" value="1"/>
</dbReference>
<dbReference type="InterPro" id="IPR051217">
    <property type="entry name" value="Insect_Cuticle_Struc_Prot"/>
</dbReference>
<reference evidence="4" key="2">
    <citation type="submission" date="2020-05" db="UniProtKB">
        <authorList>
            <consortium name="EnsemblMetazoa"/>
        </authorList>
    </citation>
    <scope>IDENTIFICATION</scope>
    <source>
        <strain evidence="4">CM1001059</strain>
    </source>
</reference>
<dbReference type="PROSITE" id="PS51155">
    <property type="entry name" value="CHIT_BIND_RR_2"/>
    <property type="match status" value="1"/>
</dbReference>
<evidence type="ECO:0000256" key="1">
    <source>
        <dbReference type="ARBA" id="ARBA00022460"/>
    </source>
</evidence>
<dbReference type="VEuPathDB" id="VectorBase:AMEC021974"/>
<keyword evidence="5" id="KW-1185">Reference proteome</keyword>
<feature type="transmembrane region" description="Helical" evidence="3">
    <location>
        <begin position="60"/>
        <end position="78"/>
    </location>
</feature>
<dbReference type="PANTHER" id="PTHR12236:SF76">
    <property type="entry name" value="ADULT-SPECIFIC CUTICULAR PROTEIN ACP-20-LIKE PROTEIN"/>
    <property type="match status" value="1"/>
</dbReference>
<name>A0A182UKB2_9DIPT</name>
<evidence type="ECO:0000256" key="2">
    <source>
        <dbReference type="PROSITE-ProRule" id="PRU00497"/>
    </source>
</evidence>
<dbReference type="GO" id="GO:0042302">
    <property type="term" value="F:structural constituent of cuticle"/>
    <property type="evidence" value="ECO:0007669"/>
    <property type="project" value="UniProtKB-UniRule"/>
</dbReference>
<keyword evidence="3" id="KW-1133">Transmembrane helix</keyword>
<dbReference type="InterPro" id="IPR000618">
    <property type="entry name" value="Insect_cuticle"/>
</dbReference>
<evidence type="ECO:0000313" key="5">
    <source>
        <dbReference type="Proteomes" id="UP000075902"/>
    </source>
</evidence>
<evidence type="ECO:0000256" key="3">
    <source>
        <dbReference type="SAM" id="Phobius"/>
    </source>
</evidence>
<reference evidence="5" key="1">
    <citation type="submission" date="2014-01" db="EMBL/GenBank/DDBJ databases">
        <title>The Genome Sequence of Anopheles melas CM1001059_A (V2).</title>
        <authorList>
            <consortium name="The Broad Institute Genomics Platform"/>
            <person name="Neafsey D.E."/>
            <person name="Besansky N."/>
            <person name="Howell P."/>
            <person name="Walton C."/>
            <person name="Young S.K."/>
            <person name="Zeng Q."/>
            <person name="Gargeya S."/>
            <person name="Fitzgerald M."/>
            <person name="Haas B."/>
            <person name="Abouelleil A."/>
            <person name="Allen A.W."/>
            <person name="Alvarado L."/>
            <person name="Arachchi H.M."/>
            <person name="Berlin A.M."/>
            <person name="Chapman S.B."/>
            <person name="Gainer-Dewar J."/>
            <person name="Goldberg J."/>
            <person name="Griggs A."/>
            <person name="Gujja S."/>
            <person name="Hansen M."/>
            <person name="Howarth C."/>
            <person name="Imamovic A."/>
            <person name="Ireland A."/>
            <person name="Larimer J."/>
            <person name="McCowan C."/>
            <person name="Murphy C."/>
            <person name="Pearson M."/>
            <person name="Poon T.W."/>
            <person name="Priest M."/>
            <person name="Roberts A."/>
            <person name="Saif S."/>
            <person name="Shea T."/>
            <person name="Sisk P."/>
            <person name="Sykes S."/>
            <person name="Wortman J."/>
            <person name="Nusbaum C."/>
            <person name="Birren B."/>
        </authorList>
    </citation>
    <scope>NUCLEOTIDE SEQUENCE [LARGE SCALE GENOMIC DNA]</scope>
    <source>
        <strain evidence="5">CM1001059</strain>
    </source>
</reference>
<keyword evidence="3" id="KW-0472">Membrane</keyword>
<dbReference type="EnsemblMetazoa" id="AMEC021974-RA">
    <property type="protein sequence ID" value="AMEC021974-PA"/>
    <property type="gene ID" value="AMEC021974"/>
</dbReference>
<evidence type="ECO:0008006" key="6">
    <source>
        <dbReference type="Google" id="ProtNLM"/>
    </source>
</evidence>
<proteinExistence type="predicted"/>
<accession>A0A182UKB2</accession>
<protein>
    <recommendedName>
        <fullName evidence="6">Cuticle protein 19</fullName>
    </recommendedName>
</protein>
<evidence type="ECO:0000313" key="4">
    <source>
        <dbReference type="EnsemblMetazoa" id="AMEC021974-PA"/>
    </source>
</evidence>
<keyword evidence="1 2" id="KW-0193">Cuticle</keyword>
<keyword evidence="3" id="KW-0812">Transmembrane</keyword>
<dbReference type="GO" id="GO:0005615">
    <property type="term" value="C:extracellular space"/>
    <property type="evidence" value="ECO:0007669"/>
    <property type="project" value="TreeGrafter"/>
</dbReference>
<dbReference type="Pfam" id="PF00379">
    <property type="entry name" value="Chitin_bind_4"/>
    <property type="match status" value="1"/>
</dbReference>
<sequence length="207" mass="22695">MTISSIVSSVMSVHLRMMSMTHSLHMSLEAVVLVGRVLNYSLSSVSLVQGVRSLDDISVPMFPLALVISGVGILYTVLELVARMRIVIVMAMMLRTVPISSSAPVLSRSSYSQTGDSQCDDLKIFVALAALVAVAAAVDDYYAYPSYKFEYGVKDAHTGDHKSQWEHRDGDVVKGAYTLHEADGTERVVEYSSDKHNGFQANVKRIF</sequence>
<dbReference type="GO" id="GO:0031012">
    <property type="term" value="C:extracellular matrix"/>
    <property type="evidence" value="ECO:0007669"/>
    <property type="project" value="TreeGrafter"/>
</dbReference>
<dbReference type="STRING" id="34690.A0A182UKB2"/>
<dbReference type="PRINTS" id="PR00947">
    <property type="entry name" value="CUTICLE"/>
</dbReference>
<dbReference type="Proteomes" id="UP000075902">
    <property type="component" value="Unassembled WGS sequence"/>
</dbReference>